<evidence type="ECO:0000313" key="2">
    <source>
        <dbReference type="Proteomes" id="UP001058074"/>
    </source>
</evidence>
<name>A0ACB5R9Q5_9CLOT</name>
<dbReference type="EMBL" id="BROD01000001">
    <property type="protein sequence ID" value="GKX65924.1"/>
    <property type="molecule type" value="Genomic_DNA"/>
</dbReference>
<comment type="caution">
    <text evidence="1">The sequence shown here is derived from an EMBL/GenBank/DDBJ whole genome shotgun (WGS) entry which is preliminary data.</text>
</comment>
<gene>
    <name evidence="1" type="ORF">rsdtw13_11820</name>
</gene>
<evidence type="ECO:0000313" key="1">
    <source>
        <dbReference type="EMBL" id="GKX65924.1"/>
    </source>
</evidence>
<keyword evidence="2" id="KW-1185">Reference proteome</keyword>
<proteinExistence type="predicted"/>
<dbReference type="Proteomes" id="UP001058074">
    <property type="component" value="Unassembled WGS sequence"/>
</dbReference>
<reference evidence="1" key="1">
    <citation type="journal article" date="2025" name="Int. J. Syst. Evol. Microbiol.">
        <title>Inconstantimicrobium mannanitabidum sp. nov., a novel member of the family Clostridiaceae isolated from anoxic soil under the treatment of reductive soil disinfestation.</title>
        <authorList>
            <person name="Ueki A."/>
            <person name="Tonouchi A."/>
            <person name="Honma S."/>
            <person name="Kaku N."/>
            <person name="Ueki K."/>
        </authorList>
    </citation>
    <scope>NUCLEOTIDE SEQUENCE</scope>
    <source>
        <strain evidence="1">TW13</strain>
    </source>
</reference>
<protein>
    <submittedName>
        <fullName evidence="1">Uncharacterized protein</fullName>
    </submittedName>
</protein>
<organism evidence="1 2">
    <name type="scientific">Inconstantimicrobium mannanitabidum</name>
    <dbReference type="NCBI Taxonomy" id="1604901"/>
    <lineage>
        <taxon>Bacteria</taxon>
        <taxon>Bacillati</taxon>
        <taxon>Bacillota</taxon>
        <taxon>Clostridia</taxon>
        <taxon>Eubacteriales</taxon>
        <taxon>Clostridiaceae</taxon>
        <taxon>Inconstantimicrobium</taxon>
    </lineage>
</organism>
<sequence>MKSALPESTKLYDSVFSDKQKSDIQKILDEINENIYNYSTKNLWKLDQTIGGIGGYCMPCDPIKNPFSGGEYRELFRPLQYARSEIDITGIHLHSKYIVLNCGLHLESVVRLALKQSKHFGNIRHMNSTLGNATKRLEEINTIPDFIIKNLFLFVKIYNKSKHEVNQDNSRERLFMADDAIIAYYAARIIGVKLLEFLEHDSVKFKYPIDNSTFNYS</sequence>
<accession>A0ACB5R9Q5</accession>